<keyword evidence="1" id="KW-0812">Transmembrane</keyword>
<dbReference type="EMBL" id="BPLR01020683">
    <property type="protein sequence ID" value="GIX81488.1"/>
    <property type="molecule type" value="Genomic_DNA"/>
</dbReference>
<evidence type="ECO:0000256" key="1">
    <source>
        <dbReference type="SAM" id="Phobius"/>
    </source>
</evidence>
<comment type="caution">
    <text evidence="2">The sequence shown here is derived from an EMBL/GenBank/DDBJ whole genome shotgun (WGS) entry which is preliminary data.</text>
</comment>
<dbReference type="Proteomes" id="UP001054945">
    <property type="component" value="Unassembled WGS sequence"/>
</dbReference>
<keyword evidence="1" id="KW-1133">Transmembrane helix</keyword>
<evidence type="ECO:0000313" key="2">
    <source>
        <dbReference type="EMBL" id="GIX81488.1"/>
    </source>
</evidence>
<proteinExistence type="predicted"/>
<keyword evidence="3" id="KW-1185">Reference proteome</keyword>
<organism evidence="2 3">
    <name type="scientific">Caerostris extrusa</name>
    <name type="common">Bark spider</name>
    <name type="synonym">Caerostris bankana</name>
    <dbReference type="NCBI Taxonomy" id="172846"/>
    <lineage>
        <taxon>Eukaryota</taxon>
        <taxon>Metazoa</taxon>
        <taxon>Ecdysozoa</taxon>
        <taxon>Arthropoda</taxon>
        <taxon>Chelicerata</taxon>
        <taxon>Arachnida</taxon>
        <taxon>Araneae</taxon>
        <taxon>Araneomorphae</taxon>
        <taxon>Entelegynae</taxon>
        <taxon>Araneoidea</taxon>
        <taxon>Araneidae</taxon>
        <taxon>Caerostris</taxon>
    </lineage>
</organism>
<keyword evidence="1" id="KW-0472">Membrane</keyword>
<protein>
    <submittedName>
        <fullName evidence="2">Uncharacterized protein</fullName>
    </submittedName>
</protein>
<dbReference type="AlphaFoldDB" id="A0AAV4NAG7"/>
<feature type="transmembrane region" description="Helical" evidence="1">
    <location>
        <begin position="39"/>
        <end position="61"/>
    </location>
</feature>
<accession>A0AAV4NAG7</accession>
<evidence type="ECO:0000313" key="3">
    <source>
        <dbReference type="Proteomes" id="UP001054945"/>
    </source>
</evidence>
<name>A0AAV4NAG7_CAEEX</name>
<reference evidence="2 3" key="1">
    <citation type="submission" date="2021-06" db="EMBL/GenBank/DDBJ databases">
        <title>Caerostris extrusa draft genome.</title>
        <authorList>
            <person name="Kono N."/>
            <person name="Arakawa K."/>
        </authorList>
    </citation>
    <scope>NUCLEOTIDE SEQUENCE [LARGE SCALE GENOMIC DNA]</scope>
</reference>
<sequence>MNDGNMNSRPHETPCSIHLANGMPPGENKTCETFRSDALFFHLSGFVIVWFVWNTCSKIFLVDNPISKVLFGNTGIFEG</sequence>
<gene>
    <name evidence="2" type="ORF">CEXT_743881</name>
</gene>